<dbReference type="Proteomes" id="UP000823918">
    <property type="component" value="Unassembled WGS sequence"/>
</dbReference>
<comment type="caution">
    <text evidence="2">The sequence shown here is derived from an EMBL/GenBank/DDBJ whole genome shotgun (WGS) entry which is preliminary data.</text>
</comment>
<organism evidence="2 3">
    <name type="scientific">Candidatus Ruthenibacterium merdavium</name>
    <dbReference type="NCBI Taxonomy" id="2838752"/>
    <lineage>
        <taxon>Bacteria</taxon>
        <taxon>Bacillati</taxon>
        <taxon>Bacillota</taxon>
        <taxon>Clostridia</taxon>
        <taxon>Eubacteriales</taxon>
        <taxon>Oscillospiraceae</taxon>
        <taxon>Ruthenibacterium</taxon>
    </lineage>
</organism>
<feature type="transmembrane region" description="Helical" evidence="1">
    <location>
        <begin position="99"/>
        <end position="124"/>
    </location>
</feature>
<name>A0A9D2Q5P4_9FIRM</name>
<reference evidence="2" key="1">
    <citation type="journal article" date="2021" name="PeerJ">
        <title>Extensive microbial diversity within the chicken gut microbiome revealed by metagenomics and culture.</title>
        <authorList>
            <person name="Gilroy R."/>
            <person name="Ravi A."/>
            <person name="Getino M."/>
            <person name="Pursley I."/>
            <person name="Horton D.L."/>
            <person name="Alikhan N.F."/>
            <person name="Baker D."/>
            <person name="Gharbi K."/>
            <person name="Hall N."/>
            <person name="Watson M."/>
            <person name="Adriaenssens E.M."/>
            <person name="Foster-Nyarko E."/>
            <person name="Jarju S."/>
            <person name="Secka A."/>
            <person name="Antonio M."/>
            <person name="Oren A."/>
            <person name="Chaudhuri R.R."/>
            <person name="La Ragione R."/>
            <person name="Hildebrand F."/>
            <person name="Pallen M.J."/>
        </authorList>
    </citation>
    <scope>NUCLEOTIDE SEQUENCE</scope>
    <source>
        <strain evidence="2">5933</strain>
    </source>
</reference>
<sequence>MKSGKISVHNLCFIAFAICINFIGGQIALFLKLPIYLDSIGTVFTAITLGPVYGMLPNVLSGLLMGMTVDVYSLYYAPVGMILGFVTGLVYQKYRPKKWWILAAAAVITIPATIASACITAFLFGGITSSGSAVLVQLLAKTPLGMVGSSFVVQFVTDYIDRVICLYFASALIQAIHKK</sequence>
<reference evidence="2" key="2">
    <citation type="submission" date="2021-04" db="EMBL/GenBank/DDBJ databases">
        <authorList>
            <person name="Gilroy R."/>
        </authorList>
    </citation>
    <scope>NUCLEOTIDE SEQUENCE</scope>
    <source>
        <strain evidence="2">5933</strain>
    </source>
</reference>
<accession>A0A9D2Q5P4</accession>
<dbReference type="AlphaFoldDB" id="A0A9D2Q5P4"/>
<dbReference type="EMBL" id="DWWA01000046">
    <property type="protein sequence ID" value="HJC72886.1"/>
    <property type="molecule type" value="Genomic_DNA"/>
</dbReference>
<gene>
    <name evidence="2" type="ORF">H9698_08865</name>
</gene>
<feature type="transmembrane region" description="Helical" evidence="1">
    <location>
        <begin position="74"/>
        <end position="92"/>
    </location>
</feature>
<evidence type="ECO:0000313" key="3">
    <source>
        <dbReference type="Proteomes" id="UP000823918"/>
    </source>
</evidence>
<keyword evidence="1" id="KW-0472">Membrane</keyword>
<feature type="transmembrane region" description="Helical" evidence="1">
    <location>
        <begin position="6"/>
        <end position="23"/>
    </location>
</feature>
<evidence type="ECO:0000256" key="1">
    <source>
        <dbReference type="SAM" id="Phobius"/>
    </source>
</evidence>
<keyword evidence="1" id="KW-0812">Transmembrane</keyword>
<protein>
    <submittedName>
        <fullName evidence="2">ECF transporter S component</fullName>
    </submittedName>
</protein>
<feature type="transmembrane region" description="Helical" evidence="1">
    <location>
        <begin position="35"/>
        <end position="54"/>
    </location>
</feature>
<dbReference type="Gene3D" id="1.10.1760.20">
    <property type="match status" value="1"/>
</dbReference>
<proteinExistence type="predicted"/>
<keyword evidence="1" id="KW-1133">Transmembrane helix</keyword>
<evidence type="ECO:0000313" key="2">
    <source>
        <dbReference type="EMBL" id="HJC72886.1"/>
    </source>
</evidence>